<dbReference type="GO" id="GO:0003937">
    <property type="term" value="F:IMP cyclohydrolase activity"/>
    <property type="evidence" value="ECO:0007669"/>
    <property type="project" value="UniProtKB-UniRule"/>
</dbReference>
<dbReference type="AlphaFoldDB" id="A0A6F8ZHL4"/>
<accession>A0A6F8ZHL4</accession>
<evidence type="ECO:0000256" key="2">
    <source>
        <dbReference type="ARBA" id="ARBA00004954"/>
    </source>
</evidence>
<evidence type="ECO:0000313" key="11">
    <source>
        <dbReference type="Proteomes" id="UP000503399"/>
    </source>
</evidence>
<dbReference type="Gene3D" id="3.40.50.1380">
    <property type="entry name" value="Methylglyoxal synthase-like domain"/>
    <property type="match status" value="1"/>
</dbReference>
<evidence type="ECO:0000256" key="6">
    <source>
        <dbReference type="ARBA" id="ARBA00022801"/>
    </source>
</evidence>
<dbReference type="PIRSF" id="PIRSF000414">
    <property type="entry name" value="AICARFT_IMPCHas"/>
    <property type="match status" value="1"/>
</dbReference>
<dbReference type="InterPro" id="IPR036914">
    <property type="entry name" value="MGS-like_dom_sf"/>
</dbReference>
<name>A0A6F8ZHL4_9FIRM</name>
<dbReference type="SUPFAM" id="SSF52335">
    <property type="entry name" value="Methylglyoxal synthase-like"/>
    <property type="match status" value="1"/>
</dbReference>
<dbReference type="Gene3D" id="3.40.140.20">
    <property type="match status" value="2"/>
</dbReference>
<evidence type="ECO:0000313" key="10">
    <source>
        <dbReference type="EMBL" id="CAB1129254.1"/>
    </source>
</evidence>
<keyword evidence="5 8" id="KW-0658">Purine biosynthesis</keyword>
<dbReference type="FunFam" id="3.40.50.1380:FF:000001">
    <property type="entry name" value="Bifunctional purine biosynthesis protein PurH"/>
    <property type="match status" value="1"/>
</dbReference>
<comment type="pathway">
    <text evidence="1 8">Purine metabolism; IMP biosynthesis via de novo pathway; IMP from 5-formamido-1-(5-phospho-D-ribosyl)imidazole-4-carboxamide: step 1/1.</text>
</comment>
<evidence type="ECO:0000259" key="9">
    <source>
        <dbReference type="PROSITE" id="PS51855"/>
    </source>
</evidence>
<dbReference type="EC" id="3.5.4.10" evidence="8"/>
<evidence type="ECO:0000256" key="7">
    <source>
        <dbReference type="ARBA" id="ARBA00023268"/>
    </source>
</evidence>
<evidence type="ECO:0000256" key="4">
    <source>
        <dbReference type="ARBA" id="ARBA00022679"/>
    </source>
</evidence>
<comment type="catalytic activity">
    <reaction evidence="8">
        <text>IMP + H2O = 5-formamido-1-(5-phospho-D-ribosyl)imidazole-4-carboxamide</text>
        <dbReference type="Rhea" id="RHEA:18445"/>
        <dbReference type="ChEBI" id="CHEBI:15377"/>
        <dbReference type="ChEBI" id="CHEBI:58053"/>
        <dbReference type="ChEBI" id="CHEBI:58467"/>
        <dbReference type="EC" id="3.5.4.10"/>
    </reaction>
</comment>
<evidence type="ECO:0000256" key="3">
    <source>
        <dbReference type="ARBA" id="ARBA00007667"/>
    </source>
</evidence>
<feature type="domain" description="MGS-like" evidence="9">
    <location>
        <begin position="1"/>
        <end position="143"/>
    </location>
</feature>
<dbReference type="SMART" id="SM00798">
    <property type="entry name" value="AICARFT_IMPCHas"/>
    <property type="match status" value="1"/>
</dbReference>
<sequence length="509" mass="54732">MQWALMSVTDKTGIVELARWVSAQGLGILASGGTVRHLREAGVEARPIEELTGFGDLLGGRVKTLHPLIYAGLLARPGEKDQAERERLGAPDIVLVAVNLYPFEAALAEHGGFGPALVEEIDIGGVSLLRAAAKNFERILVLSDPAQYPRAMERPLDAWAPEERRALAAAALQRTAYYDWVISQAMGGLPDPGSAPVWLVGGRREGELRYGENPHQRAGFYRWPVRRGLAAMVQHQGKALSYNNLADADTAWSLAGMLPADRPAAVAVKHQNPCGVAVADSPAEAFRRARDADPVSIFGGIVAFNRPVDEDTARLLADLFLEVVIAPGYSPEARAVLARKTNLRLLDAGRMPEPPSDPQVRSVAGGLLVQEPDRFLVARESFRHQGGPVIDPGDRIWADADLAWRVVQACKSNAIVLVRDGSTVGIGAGQTNRIDAARQAVERAGERARGAVLASDAFFPFGDVMQVAAAAGVRLAVEPGGSVRDRESVEVAESSGVSLYFTDERHFRH</sequence>
<dbReference type="EMBL" id="LR778114">
    <property type="protein sequence ID" value="CAB1129254.1"/>
    <property type="molecule type" value="Genomic_DNA"/>
</dbReference>
<evidence type="ECO:0000256" key="8">
    <source>
        <dbReference type="HAMAP-Rule" id="MF_00139"/>
    </source>
</evidence>
<dbReference type="SUPFAM" id="SSF53927">
    <property type="entry name" value="Cytidine deaminase-like"/>
    <property type="match status" value="1"/>
</dbReference>
<gene>
    <name evidence="8 10" type="primary">purH</name>
    <name evidence="10" type="ORF">R50_1753</name>
</gene>
<dbReference type="PANTHER" id="PTHR11692:SF0">
    <property type="entry name" value="BIFUNCTIONAL PURINE BIOSYNTHESIS PROTEIN ATIC"/>
    <property type="match status" value="1"/>
</dbReference>
<comment type="catalytic activity">
    <reaction evidence="8">
        <text>(6R)-10-formyltetrahydrofolate + 5-amino-1-(5-phospho-beta-D-ribosyl)imidazole-4-carboxamide = 5-formamido-1-(5-phospho-D-ribosyl)imidazole-4-carboxamide + (6S)-5,6,7,8-tetrahydrofolate</text>
        <dbReference type="Rhea" id="RHEA:22192"/>
        <dbReference type="ChEBI" id="CHEBI:57453"/>
        <dbReference type="ChEBI" id="CHEBI:58467"/>
        <dbReference type="ChEBI" id="CHEBI:58475"/>
        <dbReference type="ChEBI" id="CHEBI:195366"/>
        <dbReference type="EC" id="2.1.2.3"/>
    </reaction>
</comment>
<comment type="similarity">
    <text evidence="3 8">Belongs to the PurH family.</text>
</comment>
<dbReference type="Pfam" id="PF01808">
    <property type="entry name" value="AICARFT_IMPCHas"/>
    <property type="match status" value="1"/>
</dbReference>
<comment type="domain">
    <text evidence="8">The IMP cyclohydrolase activity resides in the N-terminal region.</text>
</comment>
<dbReference type="SMART" id="SM00851">
    <property type="entry name" value="MGS"/>
    <property type="match status" value="1"/>
</dbReference>
<evidence type="ECO:0000256" key="5">
    <source>
        <dbReference type="ARBA" id="ARBA00022755"/>
    </source>
</evidence>
<dbReference type="InterPro" id="IPR011607">
    <property type="entry name" value="MGS-like_dom"/>
</dbReference>
<dbReference type="InterPro" id="IPR002695">
    <property type="entry name" value="PurH-like"/>
</dbReference>
<dbReference type="UniPathway" id="UPA00074">
    <property type="reaction ID" value="UER00133"/>
</dbReference>
<dbReference type="GO" id="GO:0004643">
    <property type="term" value="F:phosphoribosylaminoimidazolecarboxamide formyltransferase activity"/>
    <property type="evidence" value="ECO:0007669"/>
    <property type="project" value="UniProtKB-UniRule"/>
</dbReference>
<dbReference type="Proteomes" id="UP000503399">
    <property type="component" value="Chromosome"/>
</dbReference>
<comment type="pathway">
    <text evidence="2 8">Purine metabolism; IMP biosynthesis via de novo pathway; 5-formamido-1-(5-phospho-D-ribosyl)imidazole-4-carboxamide from 5-amino-1-(5-phospho-D-ribosyl)imidazole-4-carboxamide (10-formyl THF route): step 1/1.</text>
</comment>
<reference evidence="10 11" key="1">
    <citation type="submission" date="2020-02" db="EMBL/GenBank/DDBJ databases">
        <authorList>
            <person name="Hogendoorn C."/>
        </authorList>
    </citation>
    <scope>NUCLEOTIDE SEQUENCE [LARGE SCALE GENOMIC DNA]</scope>
    <source>
        <strain evidence="10">R501</strain>
    </source>
</reference>
<organism evidence="10 11">
    <name type="scientific">Candidatus Hydrogenisulfobacillus filiaventi</name>
    <dbReference type="NCBI Taxonomy" id="2707344"/>
    <lineage>
        <taxon>Bacteria</taxon>
        <taxon>Bacillati</taxon>
        <taxon>Bacillota</taxon>
        <taxon>Clostridia</taxon>
        <taxon>Eubacteriales</taxon>
        <taxon>Clostridiales Family XVII. Incertae Sedis</taxon>
        <taxon>Candidatus Hydrogenisulfobacillus</taxon>
    </lineage>
</organism>
<keyword evidence="7 8" id="KW-0511">Multifunctional enzyme</keyword>
<evidence type="ECO:0000256" key="1">
    <source>
        <dbReference type="ARBA" id="ARBA00004844"/>
    </source>
</evidence>
<dbReference type="EC" id="2.1.2.3" evidence="8"/>
<dbReference type="NCBIfam" id="NF002049">
    <property type="entry name" value="PRK00881.1"/>
    <property type="match status" value="1"/>
</dbReference>
<dbReference type="Pfam" id="PF02142">
    <property type="entry name" value="MGS"/>
    <property type="match status" value="1"/>
</dbReference>
<keyword evidence="6 8" id="KW-0378">Hydrolase</keyword>
<dbReference type="HAMAP" id="MF_00139">
    <property type="entry name" value="PurH"/>
    <property type="match status" value="1"/>
</dbReference>
<dbReference type="InterPro" id="IPR016193">
    <property type="entry name" value="Cytidine_deaminase-like"/>
</dbReference>
<proteinExistence type="inferred from homology"/>
<dbReference type="GO" id="GO:0006189">
    <property type="term" value="P:'de novo' IMP biosynthetic process"/>
    <property type="evidence" value="ECO:0007669"/>
    <property type="project" value="UniProtKB-UniRule"/>
</dbReference>
<dbReference type="PROSITE" id="PS51855">
    <property type="entry name" value="MGS"/>
    <property type="match status" value="1"/>
</dbReference>
<keyword evidence="11" id="KW-1185">Reference proteome</keyword>
<keyword evidence="4 8" id="KW-0808">Transferase</keyword>
<dbReference type="InterPro" id="IPR024051">
    <property type="entry name" value="AICAR_Tfase_dup_dom_sf"/>
</dbReference>
<dbReference type="CDD" id="cd01421">
    <property type="entry name" value="IMPCH"/>
    <property type="match status" value="1"/>
</dbReference>
<dbReference type="GO" id="GO:0005829">
    <property type="term" value="C:cytosol"/>
    <property type="evidence" value="ECO:0007669"/>
    <property type="project" value="TreeGrafter"/>
</dbReference>
<dbReference type="PANTHER" id="PTHR11692">
    <property type="entry name" value="BIFUNCTIONAL PURINE BIOSYNTHESIS PROTEIN PURH"/>
    <property type="match status" value="1"/>
</dbReference>
<protein>
    <recommendedName>
        <fullName evidence="8">Bifunctional purine biosynthesis protein PurH</fullName>
    </recommendedName>
    <domain>
        <recommendedName>
            <fullName evidence="8">Phosphoribosylaminoimidazolecarboxamide formyltransferase</fullName>
            <ecNumber evidence="8">2.1.2.3</ecNumber>
        </recommendedName>
        <alternativeName>
            <fullName evidence="8">AICAR transformylase</fullName>
        </alternativeName>
    </domain>
    <domain>
        <recommendedName>
            <fullName evidence="8">IMP cyclohydrolase</fullName>
            <ecNumber evidence="8">3.5.4.10</ecNumber>
        </recommendedName>
        <alternativeName>
            <fullName evidence="8">ATIC</fullName>
        </alternativeName>
        <alternativeName>
            <fullName evidence="8">IMP synthase</fullName>
        </alternativeName>
        <alternativeName>
            <fullName evidence="8">Inosinicase</fullName>
        </alternativeName>
    </domain>
</protein>
<dbReference type="KEGG" id="hfv:R50_1753"/>